<dbReference type="RefSeq" id="WP_183477276.1">
    <property type="nucleotide sequence ID" value="NZ_JACIFO010000004.1"/>
</dbReference>
<dbReference type="CDD" id="cd04305">
    <property type="entry name" value="HAD_Neu5Ac-Pase_like"/>
    <property type="match status" value="1"/>
</dbReference>
<dbReference type="AlphaFoldDB" id="A0A840EVN3"/>
<dbReference type="NCBIfam" id="TIGR02254">
    <property type="entry name" value="YjjG_YfnB"/>
    <property type="match status" value="1"/>
</dbReference>
<dbReference type="InterPro" id="IPR052550">
    <property type="entry name" value="Pyrimidine_5'-ntase_YjjG"/>
</dbReference>
<organism evidence="1 2">
    <name type="scientific">Mesonia hippocampi</name>
    <dbReference type="NCBI Taxonomy" id="1628250"/>
    <lineage>
        <taxon>Bacteria</taxon>
        <taxon>Pseudomonadati</taxon>
        <taxon>Bacteroidota</taxon>
        <taxon>Flavobacteriia</taxon>
        <taxon>Flavobacteriales</taxon>
        <taxon>Flavobacteriaceae</taxon>
        <taxon>Mesonia</taxon>
    </lineage>
</organism>
<dbReference type="SFLD" id="SFLDG01135">
    <property type="entry name" value="C1.5.6:_HAD__Beta-PGM__Phospha"/>
    <property type="match status" value="1"/>
</dbReference>
<dbReference type="InterPro" id="IPR041492">
    <property type="entry name" value="HAD_2"/>
</dbReference>
<dbReference type="NCBIfam" id="TIGR01549">
    <property type="entry name" value="HAD-SF-IA-v1"/>
    <property type="match status" value="1"/>
</dbReference>
<dbReference type="Gene3D" id="3.40.50.1000">
    <property type="entry name" value="HAD superfamily/HAD-like"/>
    <property type="match status" value="1"/>
</dbReference>
<dbReference type="EMBL" id="JACIFO010000004">
    <property type="protein sequence ID" value="MBB4118917.1"/>
    <property type="molecule type" value="Genomic_DNA"/>
</dbReference>
<dbReference type="InterPro" id="IPR023198">
    <property type="entry name" value="PGP-like_dom2"/>
</dbReference>
<dbReference type="InterPro" id="IPR011951">
    <property type="entry name" value="HAD-SF_hydro_IA_YjjG/PynA"/>
</dbReference>
<dbReference type="PANTHER" id="PTHR47478">
    <property type="match status" value="1"/>
</dbReference>
<evidence type="ECO:0000313" key="1">
    <source>
        <dbReference type="EMBL" id="MBB4118917.1"/>
    </source>
</evidence>
<dbReference type="SUPFAM" id="SSF56784">
    <property type="entry name" value="HAD-like"/>
    <property type="match status" value="1"/>
</dbReference>
<proteinExistence type="predicted"/>
<accession>A0A840EVN3</accession>
<keyword evidence="1" id="KW-0378">Hydrolase</keyword>
<comment type="caution">
    <text evidence="1">The sequence shown here is derived from an EMBL/GenBank/DDBJ whole genome shotgun (WGS) entry which is preliminary data.</text>
</comment>
<name>A0A840EVN3_9FLAO</name>
<dbReference type="PANTHER" id="PTHR47478:SF1">
    <property type="entry name" value="PYRIMIDINE 5'-NUCLEOTIDASE YJJG"/>
    <property type="match status" value="1"/>
</dbReference>
<protein>
    <submittedName>
        <fullName evidence="1">Putative hydrolase of the HAD superfamily</fullName>
    </submittedName>
</protein>
<dbReference type="InterPro" id="IPR036412">
    <property type="entry name" value="HAD-like_sf"/>
</dbReference>
<dbReference type="Proteomes" id="UP000553034">
    <property type="component" value="Unassembled WGS sequence"/>
</dbReference>
<dbReference type="InterPro" id="IPR023214">
    <property type="entry name" value="HAD_sf"/>
</dbReference>
<dbReference type="Gene3D" id="1.10.150.240">
    <property type="entry name" value="Putative phosphatase, domain 2"/>
    <property type="match status" value="1"/>
</dbReference>
<keyword evidence="2" id="KW-1185">Reference proteome</keyword>
<dbReference type="GO" id="GO:0008253">
    <property type="term" value="F:5'-nucleotidase activity"/>
    <property type="evidence" value="ECO:0007669"/>
    <property type="project" value="InterPro"/>
</dbReference>
<evidence type="ECO:0000313" key="2">
    <source>
        <dbReference type="Proteomes" id="UP000553034"/>
    </source>
</evidence>
<dbReference type="InterPro" id="IPR006439">
    <property type="entry name" value="HAD-SF_hydro_IA"/>
</dbReference>
<dbReference type="SFLD" id="SFLDG01129">
    <property type="entry name" value="C1.5:_HAD__Beta-PGM__Phosphata"/>
    <property type="match status" value="1"/>
</dbReference>
<dbReference type="PRINTS" id="PR00413">
    <property type="entry name" value="HADHALOGNASE"/>
</dbReference>
<gene>
    <name evidence="1" type="ORF">GGR32_001208</name>
</gene>
<sequence>MHLINNNIEHIFFDLDHTLWDFEKNSALSFQYIFQQAGLSIDMAAFLKVYNPINDNYWKLYREDKIPKDALRTGRLVDTFEQLNITYNIALVTTLADAYIQHLPQNNYLLEGVEECLEYLKKNYKLHIITNGFSEVQHVKLKKSGIKDYFLSITTSEEAGVKKPHPLIFEKALHKAAAENKNALMIGDNLEADILGAKQFGMQSVYFNTRGEKHNYNGKQIAKLSELKHIL</sequence>
<dbReference type="SFLD" id="SFLDS00003">
    <property type="entry name" value="Haloacid_Dehalogenase"/>
    <property type="match status" value="1"/>
</dbReference>
<dbReference type="Pfam" id="PF13419">
    <property type="entry name" value="HAD_2"/>
    <property type="match status" value="1"/>
</dbReference>
<reference evidence="1 2" key="1">
    <citation type="submission" date="2020-08" db="EMBL/GenBank/DDBJ databases">
        <title>Genomic Encyclopedia of Type Strains, Phase IV (KMG-IV): sequencing the most valuable type-strain genomes for metagenomic binning, comparative biology and taxonomic classification.</title>
        <authorList>
            <person name="Goeker M."/>
        </authorList>
    </citation>
    <scope>NUCLEOTIDE SEQUENCE [LARGE SCALE GENOMIC DNA]</scope>
    <source>
        <strain evidence="1 2">DSM 29568</strain>
    </source>
</reference>